<dbReference type="InterPro" id="IPR002885">
    <property type="entry name" value="PPR_rpt"/>
</dbReference>
<dbReference type="EMBL" id="JAUIZM010000007">
    <property type="protein sequence ID" value="KAK1372519.1"/>
    <property type="molecule type" value="Genomic_DNA"/>
</dbReference>
<dbReference type="AlphaFoldDB" id="A0AAD8HSB4"/>
<keyword evidence="3" id="KW-1185">Reference proteome</keyword>
<evidence type="ECO:0008006" key="4">
    <source>
        <dbReference type="Google" id="ProtNLM"/>
    </source>
</evidence>
<gene>
    <name evidence="2" type="ORF">POM88_028712</name>
</gene>
<proteinExistence type="predicted"/>
<name>A0AAD8HSB4_9APIA</name>
<dbReference type="InterPro" id="IPR046960">
    <property type="entry name" value="PPR_At4g14850-like_plant"/>
</dbReference>
<evidence type="ECO:0000256" key="1">
    <source>
        <dbReference type="ARBA" id="ARBA00022737"/>
    </source>
</evidence>
<dbReference type="PANTHER" id="PTHR47926">
    <property type="entry name" value="PENTATRICOPEPTIDE REPEAT-CONTAINING PROTEIN"/>
    <property type="match status" value="1"/>
</dbReference>
<reference evidence="2" key="1">
    <citation type="submission" date="2023-02" db="EMBL/GenBank/DDBJ databases">
        <title>Genome of toxic invasive species Heracleum sosnowskyi carries increased number of genes despite the absence of recent whole-genome duplications.</title>
        <authorList>
            <person name="Schelkunov M."/>
            <person name="Shtratnikova V."/>
            <person name="Makarenko M."/>
            <person name="Klepikova A."/>
            <person name="Omelchenko D."/>
            <person name="Novikova G."/>
            <person name="Obukhova E."/>
            <person name="Bogdanov V."/>
            <person name="Penin A."/>
            <person name="Logacheva M."/>
        </authorList>
    </citation>
    <scope>NUCLEOTIDE SEQUENCE</scope>
    <source>
        <strain evidence="2">Hsosn_3</strain>
        <tissue evidence="2">Leaf</tissue>
    </source>
</reference>
<dbReference type="InterPro" id="IPR011990">
    <property type="entry name" value="TPR-like_helical_dom_sf"/>
</dbReference>
<dbReference type="GO" id="GO:0009451">
    <property type="term" value="P:RNA modification"/>
    <property type="evidence" value="ECO:0007669"/>
    <property type="project" value="InterPro"/>
</dbReference>
<evidence type="ECO:0000313" key="3">
    <source>
        <dbReference type="Proteomes" id="UP001237642"/>
    </source>
</evidence>
<dbReference type="Gene3D" id="1.25.40.10">
    <property type="entry name" value="Tetratricopeptide repeat domain"/>
    <property type="match status" value="2"/>
</dbReference>
<protein>
    <recommendedName>
        <fullName evidence="4">Pentatricopeptide repeat-containing protein</fullName>
    </recommendedName>
</protein>
<dbReference type="PANTHER" id="PTHR47926:SF481">
    <property type="entry name" value="TETRATRICOPEPTIDE-LIKE HELICAL DOMAIN SUPERFAMILY"/>
    <property type="match status" value="1"/>
</dbReference>
<dbReference type="NCBIfam" id="TIGR00756">
    <property type="entry name" value="PPR"/>
    <property type="match status" value="1"/>
</dbReference>
<organism evidence="2 3">
    <name type="scientific">Heracleum sosnowskyi</name>
    <dbReference type="NCBI Taxonomy" id="360622"/>
    <lineage>
        <taxon>Eukaryota</taxon>
        <taxon>Viridiplantae</taxon>
        <taxon>Streptophyta</taxon>
        <taxon>Embryophyta</taxon>
        <taxon>Tracheophyta</taxon>
        <taxon>Spermatophyta</taxon>
        <taxon>Magnoliopsida</taxon>
        <taxon>eudicotyledons</taxon>
        <taxon>Gunneridae</taxon>
        <taxon>Pentapetalae</taxon>
        <taxon>asterids</taxon>
        <taxon>campanulids</taxon>
        <taxon>Apiales</taxon>
        <taxon>Apiaceae</taxon>
        <taxon>Apioideae</taxon>
        <taxon>apioid superclade</taxon>
        <taxon>Tordylieae</taxon>
        <taxon>Tordyliinae</taxon>
        <taxon>Heracleum</taxon>
    </lineage>
</organism>
<dbReference type="GO" id="GO:0003723">
    <property type="term" value="F:RNA binding"/>
    <property type="evidence" value="ECO:0007669"/>
    <property type="project" value="InterPro"/>
</dbReference>
<sequence length="193" mass="21395">MDTACWNAVIVGCTQNGYYLDSLRTFNLMRRETQVSHDFITLVSVISACGNLELLLEGQRSHGLAVKTLVNADIRVQNALIAMYGKLGENNDAKEVLALFRSLDFEPNEIIIATIISVCTQLGLAGFGKQIHGYVFRFQFHTNSFVIAALVDSYSNSGKLERAATVFRHSSEKSVAAWNSMMSAYGFHSKAFR</sequence>
<dbReference type="Proteomes" id="UP001237642">
    <property type="component" value="Unassembled WGS sequence"/>
</dbReference>
<accession>A0AAD8HSB4</accession>
<dbReference type="Pfam" id="PF01535">
    <property type="entry name" value="PPR"/>
    <property type="match status" value="3"/>
</dbReference>
<reference evidence="2" key="2">
    <citation type="submission" date="2023-05" db="EMBL/GenBank/DDBJ databases">
        <authorList>
            <person name="Schelkunov M.I."/>
        </authorList>
    </citation>
    <scope>NUCLEOTIDE SEQUENCE</scope>
    <source>
        <strain evidence="2">Hsosn_3</strain>
        <tissue evidence="2">Leaf</tissue>
    </source>
</reference>
<comment type="caution">
    <text evidence="2">The sequence shown here is derived from an EMBL/GenBank/DDBJ whole genome shotgun (WGS) entry which is preliminary data.</text>
</comment>
<keyword evidence="1" id="KW-0677">Repeat</keyword>
<evidence type="ECO:0000313" key="2">
    <source>
        <dbReference type="EMBL" id="KAK1372519.1"/>
    </source>
</evidence>